<keyword evidence="1" id="KW-0812">Transmembrane</keyword>
<evidence type="ECO:0000313" key="2">
    <source>
        <dbReference type="EMBL" id="PNS93774.1"/>
    </source>
</evidence>
<dbReference type="AlphaFoldDB" id="A0A2K1WZ14"/>
<feature type="transmembrane region" description="Helical" evidence="1">
    <location>
        <begin position="21"/>
        <end position="40"/>
    </location>
</feature>
<dbReference type="Proteomes" id="UP000006729">
    <property type="component" value="Chromosome 18"/>
</dbReference>
<sequence length="77" mass="8855">MSLSAYWFIYQWILTTKLSDCKVILVCVFEAGLLNFQAYILPCSLLLHAICVLYQIWPFILLNAISGLYSIKSHLLI</sequence>
<evidence type="ECO:0000313" key="3">
    <source>
        <dbReference type="Proteomes" id="UP000006729"/>
    </source>
</evidence>
<reference evidence="2 3" key="1">
    <citation type="journal article" date="2006" name="Science">
        <title>The genome of black cottonwood, Populus trichocarpa (Torr. &amp; Gray).</title>
        <authorList>
            <person name="Tuskan G.A."/>
            <person name="Difazio S."/>
            <person name="Jansson S."/>
            <person name="Bohlmann J."/>
            <person name="Grigoriev I."/>
            <person name="Hellsten U."/>
            <person name="Putnam N."/>
            <person name="Ralph S."/>
            <person name="Rombauts S."/>
            <person name="Salamov A."/>
            <person name="Schein J."/>
            <person name="Sterck L."/>
            <person name="Aerts A."/>
            <person name="Bhalerao R.R."/>
            <person name="Bhalerao R.P."/>
            <person name="Blaudez D."/>
            <person name="Boerjan W."/>
            <person name="Brun A."/>
            <person name="Brunner A."/>
            <person name="Busov V."/>
            <person name="Campbell M."/>
            <person name="Carlson J."/>
            <person name="Chalot M."/>
            <person name="Chapman J."/>
            <person name="Chen G.L."/>
            <person name="Cooper D."/>
            <person name="Coutinho P.M."/>
            <person name="Couturier J."/>
            <person name="Covert S."/>
            <person name="Cronk Q."/>
            <person name="Cunningham R."/>
            <person name="Davis J."/>
            <person name="Degroeve S."/>
            <person name="Dejardin A."/>
            <person name="Depamphilis C."/>
            <person name="Detter J."/>
            <person name="Dirks B."/>
            <person name="Dubchak I."/>
            <person name="Duplessis S."/>
            <person name="Ehlting J."/>
            <person name="Ellis B."/>
            <person name="Gendler K."/>
            <person name="Goodstein D."/>
            <person name="Gribskov M."/>
            <person name="Grimwood J."/>
            <person name="Groover A."/>
            <person name="Gunter L."/>
            <person name="Hamberger B."/>
            <person name="Heinze B."/>
            <person name="Helariutta Y."/>
            <person name="Henrissat B."/>
            <person name="Holligan D."/>
            <person name="Holt R."/>
            <person name="Huang W."/>
            <person name="Islam-Faridi N."/>
            <person name="Jones S."/>
            <person name="Jones-Rhoades M."/>
            <person name="Jorgensen R."/>
            <person name="Joshi C."/>
            <person name="Kangasjarvi J."/>
            <person name="Karlsson J."/>
            <person name="Kelleher C."/>
            <person name="Kirkpatrick R."/>
            <person name="Kirst M."/>
            <person name="Kohler A."/>
            <person name="Kalluri U."/>
            <person name="Larimer F."/>
            <person name="Leebens-Mack J."/>
            <person name="Leple J.C."/>
            <person name="Locascio P."/>
            <person name="Lou Y."/>
            <person name="Lucas S."/>
            <person name="Martin F."/>
            <person name="Montanini B."/>
            <person name="Napoli C."/>
            <person name="Nelson D.R."/>
            <person name="Nelson C."/>
            <person name="Nieminen K."/>
            <person name="Nilsson O."/>
            <person name="Pereda V."/>
            <person name="Peter G."/>
            <person name="Philippe R."/>
            <person name="Pilate G."/>
            <person name="Poliakov A."/>
            <person name="Razumovskaya J."/>
            <person name="Richardson P."/>
            <person name="Rinaldi C."/>
            <person name="Ritland K."/>
            <person name="Rouze P."/>
            <person name="Ryaboy D."/>
            <person name="Schmutz J."/>
            <person name="Schrader J."/>
            <person name="Segerman B."/>
            <person name="Shin H."/>
            <person name="Siddiqui A."/>
            <person name="Sterky F."/>
            <person name="Terry A."/>
            <person name="Tsai C.J."/>
            <person name="Uberbacher E."/>
            <person name="Unneberg P."/>
            <person name="Vahala J."/>
            <person name="Wall K."/>
            <person name="Wessler S."/>
            <person name="Yang G."/>
            <person name="Yin T."/>
            <person name="Douglas C."/>
            <person name="Marra M."/>
            <person name="Sandberg G."/>
            <person name="Van de Peer Y."/>
            <person name="Rokhsar D."/>
        </authorList>
    </citation>
    <scope>NUCLEOTIDE SEQUENCE [LARGE SCALE GENOMIC DNA]</scope>
    <source>
        <strain evidence="3">cv. Nisqually</strain>
    </source>
</reference>
<keyword evidence="1" id="KW-1133">Transmembrane helix</keyword>
<organism evidence="2 3">
    <name type="scientific">Populus trichocarpa</name>
    <name type="common">Western balsam poplar</name>
    <name type="synonym">Populus balsamifera subsp. trichocarpa</name>
    <dbReference type="NCBI Taxonomy" id="3694"/>
    <lineage>
        <taxon>Eukaryota</taxon>
        <taxon>Viridiplantae</taxon>
        <taxon>Streptophyta</taxon>
        <taxon>Embryophyta</taxon>
        <taxon>Tracheophyta</taxon>
        <taxon>Spermatophyta</taxon>
        <taxon>Magnoliopsida</taxon>
        <taxon>eudicotyledons</taxon>
        <taxon>Gunneridae</taxon>
        <taxon>Pentapetalae</taxon>
        <taxon>rosids</taxon>
        <taxon>fabids</taxon>
        <taxon>Malpighiales</taxon>
        <taxon>Salicaceae</taxon>
        <taxon>Saliceae</taxon>
        <taxon>Populus</taxon>
    </lineage>
</organism>
<dbReference type="InParanoid" id="A0A2K1WZ14"/>
<evidence type="ECO:0000256" key="1">
    <source>
        <dbReference type="SAM" id="Phobius"/>
    </source>
</evidence>
<protein>
    <submittedName>
        <fullName evidence="2">Uncharacterized protein</fullName>
    </submittedName>
</protein>
<feature type="transmembrane region" description="Helical" evidence="1">
    <location>
        <begin position="46"/>
        <end position="71"/>
    </location>
</feature>
<proteinExistence type="predicted"/>
<gene>
    <name evidence="2" type="ORF">POPTR_018G106200</name>
</gene>
<name>A0A2K1WZ14_POPTR</name>
<dbReference type="EMBL" id="CM009307">
    <property type="protein sequence ID" value="PNS93774.1"/>
    <property type="molecule type" value="Genomic_DNA"/>
</dbReference>
<accession>A0A2K1WZ14</accession>
<keyword evidence="3" id="KW-1185">Reference proteome</keyword>
<keyword evidence="1" id="KW-0472">Membrane</keyword>